<evidence type="ECO:0000313" key="3">
    <source>
        <dbReference type="EMBL" id="KXB58524.1"/>
    </source>
</evidence>
<dbReference type="Pfam" id="PF13185">
    <property type="entry name" value="GAF_2"/>
    <property type="match status" value="1"/>
</dbReference>
<dbReference type="RefSeq" id="WP_066129028.1">
    <property type="nucleotide sequence ID" value="NZ_KQ959861.1"/>
</dbReference>
<proteinExistence type="inferred from homology"/>
<protein>
    <submittedName>
        <fullName evidence="3">GAF domain protein</fullName>
    </submittedName>
</protein>
<keyword evidence="4" id="KW-1185">Reference proteome</keyword>
<feature type="domain" description="GAF" evidence="2">
    <location>
        <begin position="42"/>
        <end position="143"/>
    </location>
</feature>
<evidence type="ECO:0000256" key="1">
    <source>
        <dbReference type="ARBA" id="ARBA00038454"/>
    </source>
</evidence>
<comment type="caution">
    <text evidence="3">The sequence shown here is derived from an EMBL/GenBank/DDBJ whole genome shotgun (WGS) entry which is preliminary data.</text>
</comment>
<evidence type="ECO:0000313" key="4">
    <source>
        <dbReference type="Proteomes" id="UP000070467"/>
    </source>
</evidence>
<accession>A0ABR5TMG9</accession>
<dbReference type="PANTHER" id="PTHR21021">
    <property type="entry name" value="GAF/PUTATIVE CYTOSKELETAL PROTEIN"/>
    <property type="match status" value="1"/>
</dbReference>
<dbReference type="PANTHER" id="PTHR21021:SF15">
    <property type="entry name" value="FREE METHIONINE-R-SULFOXIDE REDUCTASE"/>
    <property type="match status" value="1"/>
</dbReference>
<sequence length="154" mass="17768">MENKKLIISQAKSLISNENNIYANLSNLSSFFKEYLPDTNWVGFYIVDDVNKNLVLGPFQGKVACVRIPFNKGVCGKCYTNKKTIYVNNVHEFQDHIACDSNTNSELVIPIIKNNSVVVLLDIDSTKYNRFNEKEISFWNDVVTEIFEDFHFQQ</sequence>
<dbReference type="InterPro" id="IPR051330">
    <property type="entry name" value="Phosphatase_reg/MetRdx"/>
</dbReference>
<dbReference type="InterPro" id="IPR003018">
    <property type="entry name" value="GAF"/>
</dbReference>
<dbReference type="InterPro" id="IPR029016">
    <property type="entry name" value="GAF-like_dom_sf"/>
</dbReference>
<dbReference type="SUPFAM" id="SSF55781">
    <property type="entry name" value="GAF domain-like"/>
    <property type="match status" value="1"/>
</dbReference>
<reference evidence="3 4" key="1">
    <citation type="submission" date="2016-01" db="EMBL/GenBank/DDBJ databases">
        <authorList>
            <person name="Mitreva M."/>
            <person name="Pepin K.H."/>
            <person name="Mihindukulasuriya K.A."/>
            <person name="Fulton R."/>
            <person name="Fronick C."/>
            <person name="O'Laughlin M."/>
            <person name="Miner T."/>
            <person name="Herter B."/>
            <person name="Rosa B.A."/>
            <person name="Cordes M."/>
            <person name="Tomlinson C."/>
            <person name="Wollam A."/>
            <person name="Palsikar V.B."/>
            <person name="Mardis E.R."/>
            <person name="Wilson R.K."/>
        </authorList>
    </citation>
    <scope>NUCLEOTIDE SEQUENCE [LARGE SCALE GENOMIC DNA]</scope>
    <source>
        <strain evidence="3 4">KA00071</strain>
    </source>
</reference>
<dbReference type="EMBL" id="LSDB01000008">
    <property type="protein sequence ID" value="KXB58524.1"/>
    <property type="molecule type" value="Genomic_DNA"/>
</dbReference>
<comment type="similarity">
    <text evidence="1">Belongs to the free Met sulfoxide reductase family.</text>
</comment>
<dbReference type="Gene3D" id="3.30.450.40">
    <property type="match status" value="1"/>
</dbReference>
<name>A0ABR5TMG9_9BACL</name>
<gene>
    <name evidence="3" type="ORF">HMPREF1871_00288</name>
</gene>
<organism evidence="3 4">
    <name type="scientific">Gemelliphila asaccharolytica</name>
    <dbReference type="NCBI Taxonomy" id="502393"/>
    <lineage>
        <taxon>Bacteria</taxon>
        <taxon>Bacillati</taxon>
        <taxon>Bacillota</taxon>
        <taxon>Bacilli</taxon>
        <taxon>Bacillales</taxon>
        <taxon>Gemellaceae</taxon>
        <taxon>Gemelliphila</taxon>
    </lineage>
</organism>
<evidence type="ECO:0000259" key="2">
    <source>
        <dbReference type="Pfam" id="PF13185"/>
    </source>
</evidence>
<dbReference type="Proteomes" id="UP000070467">
    <property type="component" value="Unassembled WGS sequence"/>
</dbReference>